<evidence type="ECO:0000313" key="3">
    <source>
        <dbReference type="Proteomes" id="UP001199296"/>
    </source>
</evidence>
<dbReference type="Pfam" id="PF03009">
    <property type="entry name" value="GDPD"/>
    <property type="match status" value="1"/>
</dbReference>
<comment type="caution">
    <text evidence="2">The sequence shown here is derived from an EMBL/GenBank/DDBJ whole genome shotgun (WGS) entry which is preliminary data.</text>
</comment>
<proteinExistence type="predicted"/>
<evidence type="ECO:0000313" key="2">
    <source>
        <dbReference type="EMBL" id="MCC3144974.1"/>
    </source>
</evidence>
<feature type="domain" description="GP-PDE" evidence="1">
    <location>
        <begin position="4"/>
        <end position="239"/>
    </location>
</feature>
<keyword evidence="3" id="KW-1185">Reference proteome</keyword>
<dbReference type="SUPFAM" id="SSF51695">
    <property type="entry name" value="PLC-like phosphodiesterases"/>
    <property type="match status" value="1"/>
</dbReference>
<dbReference type="AlphaFoldDB" id="A0AAW4WYZ0"/>
<accession>A0AAW4WYZ0</accession>
<dbReference type="RefSeq" id="WP_229345343.1">
    <property type="nucleotide sequence ID" value="NZ_JAJFAT010000007.1"/>
</dbReference>
<dbReference type="PROSITE" id="PS50007">
    <property type="entry name" value="PIPLC_X_DOMAIN"/>
    <property type="match status" value="1"/>
</dbReference>
<organism evidence="2 3">
    <name type="scientific">Halanaerobium polyolivorans</name>
    <dbReference type="NCBI Taxonomy" id="2886943"/>
    <lineage>
        <taxon>Bacteria</taxon>
        <taxon>Bacillati</taxon>
        <taxon>Bacillota</taxon>
        <taxon>Clostridia</taxon>
        <taxon>Halanaerobiales</taxon>
        <taxon>Halanaerobiaceae</taxon>
        <taxon>Halanaerobium</taxon>
    </lineage>
</organism>
<gene>
    <name evidence="2" type="ORF">LJ207_06530</name>
</gene>
<reference evidence="2 3" key="1">
    <citation type="submission" date="2021-10" db="EMBL/GenBank/DDBJ databases">
        <authorList>
            <person name="Grouzdev D.S."/>
            <person name="Pantiukh K.S."/>
            <person name="Krutkina M.S."/>
        </authorList>
    </citation>
    <scope>NUCLEOTIDE SEQUENCE [LARGE SCALE GENOMIC DNA]</scope>
    <source>
        <strain evidence="2 3">Z-7514</strain>
    </source>
</reference>
<sequence length="239" mass="27486">MTEIINIAHRGASGIYPENSMLAFKKAIEMGCGGLEVDVQLSSDGEVVIFHDKKLQRVTNGEGLVCEHSYAELKKLEITNNNQANQYPKQQIVTLKELLQMLQENEIFLNIELKNIYIDYPGLEEKVYELLKEYEMIERVVISSFNHHSLQRFAQISEEVDLGIIYLANLIDPIAYAESLDFKLRSFHPLYSTLDEKRVEKMKKAGYDIFTYTVNDKIDIKKVSNLDVDGIISDYPDRL</sequence>
<name>A0AAW4WYZ0_9FIRM</name>
<dbReference type="GO" id="GO:0008081">
    <property type="term" value="F:phosphoric diester hydrolase activity"/>
    <property type="evidence" value="ECO:0007669"/>
    <property type="project" value="InterPro"/>
</dbReference>
<protein>
    <submittedName>
        <fullName evidence="2">Glycerophosphodiester phosphodiesterase</fullName>
    </submittedName>
</protein>
<dbReference type="EMBL" id="JAJFAT010000007">
    <property type="protein sequence ID" value="MCC3144974.1"/>
    <property type="molecule type" value="Genomic_DNA"/>
</dbReference>
<dbReference type="PROSITE" id="PS51704">
    <property type="entry name" value="GP_PDE"/>
    <property type="match status" value="1"/>
</dbReference>
<dbReference type="InterPro" id="IPR017946">
    <property type="entry name" value="PLC-like_Pdiesterase_TIM-brl"/>
</dbReference>
<dbReference type="Gene3D" id="3.20.20.190">
    <property type="entry name" value="Phosphatidylinositol (PI) phosphodiesterase"/>
    <property type="match status" value="1"/>
</dbReference>
<evidence type="ECO:0000259" key="1">
    <source>
        <dbReference type="PROSITE" id="PS51704"/>
    </source>
</evidence>
<dbReference type="PANTHER" id="PTHR46211:SF1">
    <property type="entry name" value="GLYCEROPHOSPHODIESTER PHOSPHODIESTERASE, CYTOPLASMIC"/>
    <property type="match status" value="1"/>
</dbReference>
<dbReference type="Proteomes" id="UP001199296">
    <property type="component" value="Unassembled WGS sequence"/>
</dbReference>
<dbReference type="InterPro" id="IPR030395">
    <property type="entry name" value="GP_PDE_dom"/>
</dbReference>
<dbReference type="PANTHER" id="PTHR46211">
    <property type="entry name" value="GLYCEROPHOSPHORYL DIESTER PHOSPHODIESTERASE"/>
    <property type="match status" value="1"/>
</dbReference>
<dbReference type="GO" id="GO:0006629">
    <property type="term" value="P:lipid metabolic process"/>
    <property type="evidence" value="ECO:0007669"/>
    <property type="project" value="InterPro"/>
</dbReference>